<proteinExistence type="predicted"/>
<organism evidence="2 3">
    <name type="scientific">Plasticicumulans lactativorans</name>
    <dbReference type="NCBI Taxonomy" id="1133106"/>
    <lineage>
        <taxon>Bacteria</taxon>
        <taxon>Pseudomonadati</taxon>
        <taxon>Pseudomonadota</taxon>
        <taxon>Gammaproteobacteria</taxon>
        <taxon>Candidatus Competibacteraceae</taxon>
        <taxon>Plasticicumulans</taxon>
    </lineage>
</organism>
<dbReference type="GO" id="GO:0032259">
    <property type="term" value="P:methylation"/>
    <property type="evidence" value="ECO:0007669"/>
    <property type="project" value="UniProtKB-KW"/>
</dbReference>
<evidence type="ECO:0000259" key="1">
    <source>
        <dbReference type="Pfam" id="PF13649"/>
    </source>
</evidence>
<dbReference type="PANTHER" id="PTHR42912:SF93">
    <property type="entry name" value="N6-ADENOSINE-METHYLTRANSFERASE TMT1A"/>
    <property type="match status" value="1"/>
</dbReference>
<protein>
    <submittedName>
        <fullName evidence="2">Methyltransferase family protein</fullName>
    </submittedName>
</protein>
<name>A0A4R2L820_9GAMM</name>
<reference evidence="2 3" key="1">
    <citation type="submission" date="2019-03" db="EMBL/GenBank/DDBJ databases">
        <title>Genomic Encyclopedia of Type Strains, Phase IV (KMG-IV): sequencing the most valuable type-strain genomes for metagenomic binning, comparative biology and taxonomic classification.</title>
        <authorList>
            <person name="Goeker M."/>
        </authorList>
    </citation>
    <scope>NUCLEOTIDE SEQUENCE [LARGE SCALE GENOMIC DNA]</scope>
    <source>
        <strain evidence="2 3">DSM 25287</strain>
    </source>
</reference>
<dbReference type="RefSeq" id="WP_132544225.1">
    <property type="nucleotide sequence ID" value="NZ_SLWY01000016.1"/>
</dbReference>
<dbReference type="SUPFAM" id="SSF53335">
    <property type="entry name" value="S-adenosyl-L-methionine-dependent methyltransferases"/>
    <property type="match status" value="1"/>
</dbReference>
<dbReference type="Pfam" id="PF13649">
    <property type="entry name" value="Methyltransf_25"/>
    <property type="match status" value="1"/>
</dbReference>
<keyword evidence="2" id="KW-0489">Methyltransferase</keyword>
<feature type="domain" description="Methyltransferase" evidence="1">
    <location>
        <begin position="52"/>
        <end position="146"/>
    </location>
</feature>
<dbReference type="Proteomes" id="UP000295765">
    <property type="component" value="Unassembled WGS sequence"/>
</dbReference>
<dbReference type="CDD" id="cd02440">
    <property type="entry name" value="AdoMet_MTases"/>
    <property type="match status" value="1"/>
</dbReference>
<dbReference type="AlphaFoldDB" id="A0A4R2L820"/>
<comment type="caution">
    <text evidence="2">The sequence shown here is derived from an EMBL/GenBank/DDBJ whole genome shotgun (WGS) entry which is preliminary data.</text>
</comment>
<keyword evidence="2" id="KW-0808">Transferase</keyword>
<dbReference type="GO" id="GO:0008168">
    <property type="term" value="F:methyltransferase activity"/>
    <property type="evidence" value="ECO:0007669"/>
    <property type="project" value="UniProtKB-KW"/>
</dbReference>
<dbReference type="OrthoDB" id="9777638at2"/>
<gene>
    <name evidence="2" type="ORF">EV699_116102</name>
</gene>
<accession>A0A4R2L820</accession>
<dbReference type="InterPro" id="IPR029063">
    <property type="entry name" value="SAM-dependent_MTases_sf"/>
</dbReference>
<evidence type="ECO:0000313" key="2">
    <source>
        <dbReference type="EMBL" id="TCO80196.1"/>
    </source>
</evidence>
<keyword evidence="3" id="KW-1185">Reference proteome</keyword>
<sequence>MIDRERLETFYRAEAARYDASRYRTLYGRLYARLHHEALIAALDDIPRDARVLEVACGTGHVTGLLQALGFTVVACDLTPAMMKQAMERYAGRVPAVHFMRADATRLPFADTTFDLVVSTRFLHLFDSGGQTTVLGEMARVLRPGGRLLVDFDNWSSRWLFAVPYALYNLLRHRRLAPADTYYNRPTATADVLNHLGLETVRTVGLGGTHLAAIAAFNDDRALRAGRRHRSGALAVLAEQFLIEAVRR</sequence>
<dbReference type="Gene3D" id="3.40.50.150">
    <property type="entry name" value="Vaccinia Virus protein VP39"/>
    <property type="match status" value="1"/>
</dbReference>
<dbReference type="InterPro" id="IPR041698">
    <property type="entry name" value="Methyltransf_25"/>
</dbReference>
<dbReference type="EMBL" id="SLWY01000016">
    <property type="protein sequence ID" value="TCO80196.1"/>
    <property type="molecule type" value="Genomic_DNA"/>
</dbReference>
<evidence type="ECO:0000313" key="3">
    <source>
        <dbReference type="Proteomes" id="UP000295765"/>
    </source>
</evidence>
<dbReference type="PANTHER" id="PTHR42912">
    <property type="entry name" value="METHYLTRANSFERASE"/>
    <property type="match status" value="1"/>
</dbReference>
<dbReference type="InterPro" id="IPR050508">
    <property type="entry name" value="Methyltransf_Superfamily"/>
</dbReference>